<proteinExistence type="predicted"/>
<gene>
    <name evidence="1" type="ORF">LCGC14_2980490</name>
</gene>
<evidence type="ECO:0000313" key="1">
    <source>
        <dbReference type="EMBL" id="KKK64805.1"/>
    </source>
</evidence>
<protein>
    <recommendedName>
        <fullName evidence="2">AbiEi antitoxin C-terminal domain-containing protein</fullName>
    </recommendedName>
</protein>
<dbReference type="AlphaFoldDB" id="A0A0F8XU93"/>
<name>A0A0F8XU93_9ZZZZ</name>
<organism evidence="1">
    <name type="scientific">marine sediment metagenome</name>
    <dbReference type="NCBI Taxonomy" id="412755"/>
    <lineage>
        <taxon>unclassified sequences</taxon>
        <taxon>metagenomes</taxon>
        <taxon>ecological metagenomes</taxon>
    </lineage>
</organism>
<accession>A0A0F8XU93</accession>
<evidence type="ECO:0008006" key="2">
    <source>
        <dbReference type="Google" id="ProtNLM"/>
    </source>
</evidence>
<reference evidence="1" key="1">
    <citation type="journal article" date="2015" name="Nature">
        <title>Complex archaea that bridge the gap between prokaryotes and eukaryotes.</title>
        <authorList>
            <person name="Spang A."/>
            <person name="Saw J.H."/>
            <person name="Jorgensen S.L."/>
            <person name="Zaremba-Niedzwiedzka K."/>
            <person name="Martijn J."/>
            <person name="Lind A.E."/>
            <person name="van Eijk R."/>
            <person name="Schleper C."/>
            <person name="Guy L."/>
            <person name="Ettema T.J."/>
        </authorList>
    </citation>
    <scope>NUCLEOTIDE SEQUENCE</scope>
</reference>
<dbReference type="EMBL" id="LAZR01060856">
    <property type="protein sequence ID" value="KKK64805.1"/>
    <property type="molecule type" value="Genomic_DNA"/>
</dbReference>
<sequence>MHHKTFKSIENQFIQSNGYMRTKEFMNAGFSYYYLPKLKEEGIIDEIKRGLFRWGEMDFRGFYQYIDVSKIIPNSVFCLYSALELLELSSYIPNLYYVAIDRKRSYIPKRPEYPQIKVKTFSGNNFSLGIISIKIENQEIKLYDMEKTICDFVRLKFDIHVLKEALSDYLIHPKMDLDKLTRYAKILRVDKTIQKYLEVLI</sequence>
<comment type="caution">
    <text evidence="1">The sequence shown here is derived from an EMBL/GenBank/DDBJ whole genome shotgun (WGS) entry which is preliminary data.</text>
</comment>